<dbReference type="EC" id="2.6.1.19" evidence="3"/>
<keyword evidence="6" id="KW-0808">Transferase</keyword>
<feature type="compositionally biased region" description="Polar residues" evidence="11">
    <location>
        <begin position="38"/>
        <end position="56"/>
    </location>
</feature>
<proteinExistence type="inferred from homology"/>
<reference evidence="12" key="1">
    <citation type="submission" date="2020-10" db="EMBL/GenBank/DDBJ databases">
        <authorList>
            <person name="Sedaghatjoo S."/>
        </authorList>
    </citation>
    <scope>NUCLEOTIDE SEQUENCE</scope>
    <source>
        <strain evidence="12">AZH3</strain>
    </source>
</reference>
<evidence type="ECO:0000256" key="3">
    <source>
        <dbReference type="ARBA" id="ARBA00012912"/>
    </source>
</evidence>
<dbReference type="PANTHER" id="PTHR43206">
    <property type="entry name" value="AMINOTRANSFERASE"/>
    <property type="match status" value="1"/>
</dbReference>
<name>A0ABN7J8J6_9BASI</name>
<dbReference type="InterPro" id="IPR015424">
    <property type="entry name" value="PyrdxlP-dep_Trfase"/>
</dbReference>
<evidence type="ECO:0000256" key="10">
    <source>
        <dbReference type="ARBA" id="ARBA00048021"/>
    </source>
</evidence>
<feature type="region of interest" description="Disordered" evidence="11">
    <location>
        <begin position="638"/>
        <end position="694"/>
    </location>
</feature>
<dbReference type="InterPro" id="IPR004631">
    <property type="entry name" value="4NH2But_aminotransferase_euk"/>
</dbReference>
<evidence type="ECO:0000256" key="2">
    <source>
        <dbReference type="ARBA" id="ARBA00008954"/>
    </source>
</evidence>
<feature type="region of interest" description="Disordered" evidence="11">
    <location>
        <begin position="29"/>
        <end position="61"/>
    </location>
</feature>
<dbReference type="Gene3D" id="3.40.640.10">
    <property type="entry name" value="Type I PLP-dependent aspartate aminotransferase-like (Major domain)"/>
    <property type="match status" value="1"/>
</dbReference>
<dbReference type="InterPro" id="IPR015422">
    <property type="entry name" value="PyrdxlP-dep_Trfase_small"/>
</dbReference>
<evidence type="ECO:0000256" key="11">
    <source>
        <dbReference type="SAM" id="MobiDB-lite"/>
    </source>
</evidence>
<feature type="region of interest" description="Disordered" evidence="11">
    <location>
        <begin position="501"/>
        <end position="525"/>
    </location>
</feature>
<dbReference type="SUPFAM" id="SSF53383">
    <property type="entry name" value="PLP-dependent transferases"/>
    <property type="match status" value="1"/>
</dbReference>
<comment type="similarity">
    <text evidence="2">Belongs to the class-III pyridoxal-phosphate-dependent aminotransferase family.</text>
</comment>
<dbReference type="EMBL" id="CAJHJG010006732">
    <property type="protein sequence ID" value="CAD6959057.1"/>
    <property type="molecule type" value="Genomic_DNA"/>
</dbReference>
<dbReference type="InterPro" id="IPR005814">
    <property type="entry name" value="Aminotrans_3"/>
</dbReference>
<keyword evidence="13" id="KW-1185">Reference proteome</keyword>
<comment type="caution">
    <text evidence="12">The sequence shown here is derived from an EMBL/GenBank/DDBJ whole genome shotgun (WGS) entry which is preliminary data.</text>
</comment>
<evidence type="ECO:0000256" key="1">
    <source>
        <dbReference type="ARBA" id="ARBA00001933"/>
    </source>
</evidence>
<sequence>MSAHVLRSRMLSRAKQTSLCVRSLATHAAPSPSIPLKTKSSFFPSEPTAPSLSTSVPGPRSKELSAEIDTFSSTLAHTFVVDYEKCDGNYIVDADGNKMLDVFAQIASIGIGYNNPSLMALAKTDEFARAAMNRPALGSYPPTTWAQWVESSLGQVRPKGVNDIFTAMCGSCSNEIAYKAAFMAYRARERGDDAVSFSAEELSSCMKNQAPGSPQMSILSFGQGFHGRLFGSLSTTRSKAIHKVDIPAFDWPAVPWPAVLYPLEENASENQKAEQDTLAQVEDTIEQHKRNGKPIAALIVEPIASEGGDMHASPAFFRGLREVTKRQGVYFIVDEVQTGVGATGTFWAHEKWNLQTPPDFVVFSKKMQAAGFYHNVDTRPTVAYRNYNTWMGHPIELLKAREIIKVIKEHSLVSKTAAIGDKLYSSLSSLGKPGSPGHNKIQNLRGKGEGTFIAWDAPTAEARDRLIDQAYHTPMQNHTFATQQGPLRKVGQGQLLAAFKSGQGSDSAGTRRGRPQSNNSNLTPSAVDAEIQDCLQLAATLDDDAWDGLDEDLKIDDDAEVKSFRSNTESPPKRRKIPDGPQGATRFRPYVAIRGSPVAPAPAPATAPAATVSRGRFEIPQEEREGLGLPEAECARLSHSTQRGSPPVPSYGGMIEQSPSSETAYTHDHLPRNGNSDGPHAGRGESSHPHHPQTQLRPLAFAESEATAYMPIGTASSPQTPPKHRIPQPGQSPSFDFSFSSPFVHASLTTRGRSNGGNEEHPQESLQPVFAEVQTSVQAALTQSLQQAQREWEKERRAFMRKIDAKVYNAAIALSKIASYPGTGVQHWFLGSYPDRHHLTGKTVQAIHNSIRQPAIVVADYAAATQVFLNSPWPKPAVNELVDRAETQYARKVGEKVTGTR</sequence>
<dbReference type="Pfam" id="PF00202">
    <property type="entry name" value="Aminotran_3"/>
    <property type="match status" value="1"/>
</dbReference>
<evidence type="ECO:0000256" key="5">
    <source>
        <dbReference type="ARBA" id="ARBA00022576"/>
    </source>
</evidence>
<evidence type="ECO:0000256" key="8">
    <source>
        <dbReference type="ARBA" id="ARBA00030204"/>
    </source>
</evidence>
<comment type="catalytic activity">
    <reaction evidence="10">
        <text>4-aminobutanoate + 2-oxoglutarate = succinate semialdehyde + L-glutamate</text>
        <dbReference type="Rhea" id="RHEA:23352"/>
        <dbReference type="ChEBI" id="CHEBI:16810"/>
        <dbReference type="ChEBI" id="CHEBI:29985"/>
        <dbReference type="ChEBI" id="CHEBI:57706"/>
        <dbReference type="ChEBI" id="CHEBI:59888"/>
        <dbReference type="EC" id="2.6.1.19"/>
    </reaction>
</comment>
<feature type="compositionally biased region" description="Polar residues" evidence="11">
    <location>
        <begin position="515"/>
        <end position="524"/>
    </location>
</feature>
<evidence type="ECO:0000313" key="12">
    <source>
        <dbReference type="EMBL" id="CAD6959057.1"/>
    </source>
</evidence>
<dbReference type="InterPro" id="IPR049704">
    <property type="entry name" value="Aminotrans_3_PPA_site"/>
</dbReference>
<comment type="cofactor">
    <cofactor evidence="1">
        <name>pyridoxal 5'-phosphate</name>
        <dbReference type="ChEBI" id="CHEBI:597326"/>
    </cofactor>
</comment>
<evidence type="ECO:0000256" key="4">
    <source>
        <dbReference type="ARBA" id="ARBA00018543"/>
    </source>
</evidence>
<dbReference type="Gene3D" id="3.90.1150.10">
    <property type="entry name" value="Aspartate Aminotransferase, domain 1"/>
    <property type="match status" value="1"/>
</dbReference>
<organism evidence="12 13">
    <name type="scientific">Tilletia caries</name>
    <name type="common">wheat bunt fungus</name>
    <dbReference type="NCBI Taxonomy" id="13290"/>
    <lineage>
        <taxon>Eukaryota</taxon>
        <taxon>Fungi</taxon>
        <taxon>Dikarya</taxon>
        <taxon>Basidiomycota</taxon>
        <taxon>Ustilaginomycotina</taxon>
        <taxon>Exobasidiomycetes</taxon>
        <taxon>Tilletiales</taxon>
        <taxon>Tilletiaceae</taxon>
        <taxon>Tilletia</taxon>
    </lineage>
</organism>
<dbReference type="InterPro" id="IPR015421">
    <property type="entry name" value="PyrdxlP-dep_Trfase_major"/>
</dbReference>
<dbReference type="PANTHER" id="PTHR43206:SF1">
    <property type="entry name" value="4-AMINOBUTYRATE AMINOTRANSFERASE, MITOCHONDRIAL"/>
    <property type="match status" value="1"/>
</dbReference>
<dbReference type="NCBIfam" id="TIGR00699">
    <property type="entry name" value="GABAtrns_euk"/>
    <property type="match status" value="1"/>
</dbReference>
<accession>A0ABN7J8J6</accession>
<feature type="region of interest" description="Disordered" evidence="11">
    <location>
        <begin position="712"/>
        <end position="731"/>
    </location>
</feature>
<gene>
    <name evidence="12" type="ORF">JKIAZH3_G3598</name>
</gene>
<keyword evidence="5" id="KW-0032">Aminotransferase</keyword>
<protein>
    <recommendedName>
        <fullName evidence="4">4-aminobutyrate aminotransferase</fullName>
        <ecNumber evidence="3">2.6.1.19</ecNumber>
    </recommendedName>
    <alternativeName>
        <fullName evidence="9">GABA aminotransferase</fullName>
    </alternativeName>
    <alternativeName>
        <fullName evidence="8">Gamma-amino-N-butyrate transaminase</fullName>
    </alternativeName>
</protein>
<keyword evidence="7" id="KW-0663">Pyridoxal phosphate</keyword>
<feature type="region of interest" description="Disordered" evidence="11">
    <location>
        <begin position="560"/>
        <end position="585"/>
    </location>
</feature>
<dbReference type="Proteomes" id="UP000836402">
    <property type="component" value="Unassembled WGS sequence"/>
</dbReference>
<evidence type="ECO:0000256" key="6">
    <source>
        <dbReference type="ARBA" id="ARBA00022679"/>
    </source>
</evidence>
<evidence type="ECO:0000256" key="7">
    <source>
        <dbReference type="ARBA" id="ARBA00022898"/>
    </source>
</evidence>
<dbReference type="PROSITE" id="PS00600">
    <property type="entry name" value="AA_TRANSFER_CLASS_3"/>
    <property type="match status" value="1"/>
</dbReference>
<evidence type="ECO:0000256" key="9">
    <source>
        <dbReference type="ARBA" id="ARBA00031787"/>
    </source>
</evidence>
<evidence type="ECO:0000313" key="13">
    <source>
        <dbReference type="Proteomes" id="UP000836402"/>
    </source>
</evidence>